<organism evidence="6 7">
    <name type="scientific">Chrysophaeum taylorii</name>
    <dbReference type="NCBI Taxonomy" id="2483200"/>
    <lineage>
        <taxon>Eukaryota</taxon>
        <taxon>Sar</taxon>
        <taxon>Stramenopiles</taxon>
        <taxon>Ochrophyta</taxon>
        <taxon>Pelagophyceae</taxon>
        <taxon>Pelagomonadales</taxon>
        <taxon>Pelagomonadaceae</taxon>
        <taxon>Chrysophaeum</taxon>
    </lineage>
</organism>
<evidence type="ECO:0000256" key="2">
    <source>
        <dbReference type="ARBA" id="ARBA00022692"/>
    </source>
</evidence>
<keyword evidence="4 5" id="KW-0472">Membrane</keyword>
<comment type="subcellular location">
    <subcellularLocation>
        <location evidence="1">Membrane</location>
    </subcellularLocation>
</comment>
<evidence type="ECO:0000256" key="4">
    <source>
        <dbReference type="ARBA" id="ARBA00023136"/>
    </source>
</evidence>
<proteinExistence type="predicted"/>
<keyword evidence="2 5" id="KW-0812">Transmembrane</keyword>
<dbReference type="GO" id="GO:0016020">
    <property type="term" value="C:membrane"/>
    <property type="evidence" value="ECO:0007669"/>
    <property type="project" value="UniProtKB-SubCell"/>
</dbReference>
<dbReference type="InterPro" id="IPR056552">
    <property type="entry name" value="Ribonucl_Kappa"/>
</dbReference>
<accession>A0AAD7UM80</accession>
<feature type="transmembrane region" description="Helical" evidence="5">
    <location>
        <begin position="20"/>
        <end position="43"/>
    </location>
</feature>
<keyword evidence="3 5" id="KW-1133">Transmembrane helix</keyword>
<evidence type="ECO:0000256" key="3">
    <source>
        <dbReference type="ARBA" id="ARBA00022989"/>
    </source>
</evidence>
<reference evidence="6" key="1">
    <citation type="submission" date="2023-01" db="EMBL/GenBank/DDBJ databases">
        <title>Metagenome sequencing of chrysophaentin producing Chrysophaeum taylorii.</title>
        <authorList>
            <person name="Davison J."/>
            <person name="Bewley C."/>
        </authorList>
    </citation>
    <scope>NUCLEOTIDE SEQUENCE</scope>
    <source>
        <strain evidence="6">NIES-1699</strain>
    </source>
</reference>
<feature type="transmembrane region" description="Helical" evidence="5">
    <location>
        <begin position="63"/>
        <end position="83"/>
    </location>
</feature>
<evidence type="ECO:0000256" key="5">
    <source>
        <dbReference type="SAM" id="Phobius"/>
    </source>
</evidence>
<dbReference type="AlphaFoldDB" id="A0AAD7UM80"/>
<dbReference type="Proteomes" id="UP001230188">
    <property type="component" value="Unassembled WGS sequence"/>
</dbReference>
<name>A0AAD7UM80_9STRA</name>
<protein>
    <submittedName>
        <fullName evidence="6">Uncharacterized protein</fullName>
    </submittedName>
</protein>
<evidence type="ECO:0000313" key="7">
    <source>
        <dbReference type="Proteomes" id="UP001230188"/>
    </source>
</evidence>
<evidence type="ECO:0000256" key="1">
    <source>
        <dbReference type="ARBA" id="ARBA00004370"/>
    </source>
</evidence>
<dbReference type="Pfam" id="PF23489">
    <property type="entry name" value="V-ATPase_su_f"/>
    <property type="match status" value="1"/>
</dbReference>
<evidence type="ECO:0000313" key="6">
    <source>
        <dbReference type="EMBL" id="KAJ8611874.1"/>
    </source>
</evidence>
<comment type="caution">
    <text evidence="6">The sequence shown here is derived from an EMBL/GenBank/DDBJ whole genome shotgun (WGS) entry which is preliminary data.</text>
</comment>
<keyword evidence="7" id="KW-1185">Reference proteome</keyword>
<dbReference type="EMBL" id="JAQMWT010000060">
    <property type="protein sequence ID" value="KAJ8611874.1"/>
    <property type="molecule type" value="Genomic_DNA"/>
</dbReference>
<sequence>MDRVSDMLAKVPPPGPNSVGCAKCCVFFASTGVAFLSFIGILLKRQPVYMVGIHDPAKAAKECFAAAWIYTSIVCVSIFVLVYDRFNNQRPTTTTTSNLPRAPLGVVPEYGAINYKNEL</sequence>
<gene>
    <name evidence="6" type="ORF">CTAYLR_005793</name>
</gene>